<evidence type="ECO:0000256" key="6">
    <source>
        <dbReference type="SAM" id="Phobius"/>
    </source>
</evidence>
<feature type="transmembrane region" description="Helical" evidence="6">
    <location>
        <begin position="218"/>
        <end position="236"/>
    </location>
</feature>
<dbReference type="EMBL" id="JJRY01000014">
    <property type="protein sequence ID" value="KEF37479.1"/>
    <property type="molecule type" value="Genomic_DNA"/>
</dbReference>
<reference evidence="7 8" key="1">
    <citation type="submission" date="2014-04" db="EMBL/GenBank/DDBJ databases">
        <title>Draft genome sequence of Bacillus azotoformans MEV2011, a (co-) denitrifying strain unable to grow in the presence of oxygen.</title>
        <authorList>
            <person name="Nielsen M."/>
            <person name="Schreiber L."/>
            <person name="Finster K."/>
            <person name="Schramm A."/>
        </authorList>
    </citation>
    <scope>NUCLEOTIDE SEQUENCE [LARGE SCALE GENOMIC DNA]</scope>
    <source>
        <strain evidence="7 8">MEV2011</strain>
    </source>
</reference>
<dbReference type="PANTHER" id="PTHR30482:SF18">
    <property type="entry name" value="BRANCHED AMINO ACID TRANSPORT SYSTEM PERMEASE"/>
    <property type="match status" value="1"/>
</dbReference>
<evidence type="ECO:0000313" key="8">
    <source>
        <dbReference type="Proteomes" id="UP000027936"/>
    </source>
</evidence>
<protein>
    <submittedName>
        <fullName evidence="7">Amino acid/amide ABC transporter membrane protein 2, HAAT family</fullName>
    </submittedName>
</protein>
<feature type="transmembrane region" description="Helical" evidence="6">
    <location>
        <begin position="15"/>
        <end position="34"/>
    </location>
</feature>
<dbReference type="GO" id="GO:0005886">
    <property type="term" value="C:plasma membrane"/>
    <property type="evidence" value="ECO:0007669"/>
    <property type="project" value="UniProtKB-SubCell"/>
</dbReference>
<comment type="subcellular location">
    <subcellularLocation>
        <location evidence="1">Cell membrane</location>
        <topology evidence="1">Multi-pass membrane protein</topology>
    </subcellularLocation>
</comment>
<sequence length="344" mass="37473">MLEKEGSNLKGLQKTSWIGLMAFAVVMIIFPLVITQSFYITKATFAGIYTIVAVSLGLLMGFAGQISLGHAAFYGVGAYTTAVLSTTYNFNPWLGLIFSMLIPGMIAFLIGFTMSRLNGYYLAMATLAFGIIVHVLLVEWKSVTNGASGLYGIPKVELFGYSLTQGLSYYYFVWAFVLIIIVISLNIINSRIGRALRSIHGSEIAASAMGVDAGKYKMQVFIVGAMFSGLAGWLMAHMSYSISPTSFTLDASIIFLAMVVLGGSTSIWGAVVGSLLITLIGVIVKILGEHISFITSDFEHVLYGLILMIVVIFLPKGLLPSLVQVFQSRLFKYRKMKVSEDIQM</sequence>
<dbReference type="GO" id="GO:0015658">
    <property type="term" value="F:branched-chain amino acid transmembrane transporter activity"/>
    <property type="evidence" value="ECO:0007669"/>
    <property type="project" value="InterPro"/>
</dbReference>
<feature type="transmembrane region" description="Helical" evidence="6">
    <location>
        <begin position="46"/>
        <end position="73"/>
    </location>
</feature>
<evidence type="ECO:0000256" key="1">
    <source>
        <dbReference type="ARBA" id="ARBA00004651"/>
    </source>
</evidence>
<gene>
    <name evidence="7" type="ORF">M670_03287</name>
</gene>
<dbReference type="Proteomes" id="UP000027936">
    <property type="component" value="Unassembled WGS sequence"/>
</dbReference>
<feature type="transmembrane region" description="Helical" evidence="6">
    <location>
        <begin position="268"/>
        <end position="288"/>
    </location>
</feature>
<dbReference type="PANTHER" id="PTHR30482">
    <property type="entry name" value="HIGH-AFFINITY BRANCHED-CHAIN AMINO ACID TRANSPORT SYSTEM PERMEASE"/>
    <property type="match status" value="1"/>
</dbReference>
<dbReference type="CDD" id="cd06581">
    <property type="entry name" value="TM_PBP1_LivM_like"/>
    <property type="match status" value="1"/>
</dbReference>
<evidence type="ECO:0000256" key="2">
    <source>
        <dbReference type="ARBA" id="ARBA00022475"/>
    </source>
</evidence>
<feature type="transmembrane region" description="Helical" evidence="6">
    <location>
        <begin position="119"/>
        <end position="138"/>
    </location>
</feature>
<dbReference type="InterPro" id="IPR043428">
    <property type="entry name" value="LivM-like"/>
</dbReference>
<keyword evidence="5 6" id="KW-0472">Membrane</keyword>
<dbReference type="Pfam" id="PF02653">
    <property type="entry name" value="BPD_transp_2"/>
    <property type="match status" value="1"/>
</dbReference>
<dbReference type="AlphaFoldDB" id="A0A072NIE7"/>
<dbReference type="PATRIC" id="fig|1348973.3.peg.3165"/>
<organism evidence="7 8">
    <name type="scientific">Schinkia azotoformans MEV2011</name>
    <dbReference type="NCBI Taxonomy" id="1348973"/>
    <lineage>
        <taxon>Bacteria</taxon>
        <taxon>Bacillati</taxon>
        <taxon>Bacillota</taxon>
        <taxon>Bacilli</taxon>
        <taxon>Bacillales</taxon>
        <taxon>Bacillaceae</taxon>
        <taxon>Calidifontibacillus/Schinkia group</taxon>
        <taxon>Schinkia</taxon>
    </lineage>
</organism>
<evidence type="ECO:0000256" key="4">
    <source>
        <dbReference type="ARBA" id="ARBA00022989"/>
    </source>
</evidence>
<feature type="transmembrane region" description="Helical" evidence="6">
    <location>
        <begin position="300"/>
        <end position="326"/>
    </location>
</feature>
<comment type="caution">
    <text evidence="7">The sequence shown here is derived from an EMBL/GenBank/DDBJ whole genome shotgun (WGS) entry which is preliminary data.</text>
</comment>
<keyword evidence="2" id="KW-1003">Cell membrane</keyword>
<keyword evidence="3 6" id="KW-0812">Transmembrane</keyword>
<evidence type="ECO:0000256" key="3">
    <source>
        <dbReference type="ARBA" id="ARBA00022692"/>
    </source>
</evidence>
<feature type="transmembrane region" description="Helical" evidence="6">
    <location>
        <begin position="93"/>
        <end position="112"/>
    </location>
</feature>
<name>A0A072NIE7_SCHAZ</name>
<feature type="transmembrane region" description="Helical" evidence="6">
    <location>
        <begin position="169"/>
        <end position="188"/>
    </location>
</feature>
<evidence type="ECO:0000313" key="7">
    <source>
        <dbReference type="EMBL" id="KEF37479.1"/>
    </source>
</evidence>
<dbReference type="InterPro" id="IPR001851">
    <property type="entry name" value="ABC_transp_permease"/>
</dbReference>
<proteinExistence type="predicted"/>
<evidence type="ECO:0000256" key="5">
    <source>
        <dbReference type="ARBA" id="ARBA00023136"/>
    </source>
</evidence>
<keyword evidence="4 6" id="KW-1133">Transmembrane helix</keyword>
<accession>A0A072NIE7</accession>